<feature type="compositionally biased region" description="Low complexity" evidence="1">
    <location>
        <begin position="14"/>
        <end position="25"/>
    </location>
</feature>
<dbReference type="EMBL" id="MU839009">
    <property type="protein sequence ID" value="KAK1767189.1"/>
    <property type="molecule type" value="Genomic_DNA"/>
</dbReference>
<feature type="compositionally biased region" description="Polar residues" evidence="1">
    <location>
        <begin position="34"/>
        <end position="43"/>
    </location>
</feature>
<sequence length="625" mass="66914">MSPTVPSGGFSLFPNTNPSRPPSRNQTPRPRAPTPQSAVQEPSSAVERTPPRTGRKQSIRRAGSVSDGKQPVSNGRPPEVQVQMSSLGSGHDPVIDRPAPVALAVALADVPPRCETAFSEAQTLVRSNSNRSRSSIAKPPIISEPPGASSSSGAEQPALRSIFPTYNPNLPLDRQEYFPTQASPTHIPRSAISRPLYSPEPRTPGPALRSPMLSAATQMSAGSTGRWPPRTAEPPVIPPTSTTEELTGLWKVANGWKASASEGRVYCLEMTSERDAPVYALSSSADQPFYNLRLDPTSTSAYVTLSRHDPQKPFKGASAAGSNASAGNGSKTEGKHWQEVLTTTLEEESRRHPPHDGLVALLYPSAAARMALERPDSAATVMLAENECARLVWDADSGNHFLAHPALAMPFCVTVERNAVWSRTEYTLEHIESPRHLARLTRDGTGNGWLEIDTAIAAKIDSVYLADVAVTALMLVAHKDDRFARAEVFEPPPMPGSPAAGSIASGQAGSGRGSRLGLPGWRDSSGGREERLAGKKMTKKQKKKTAGGGGGKRRMEEFEMDIESQDSEMGKLDRKEKEEKLPGVVRALIKILTAVFKCAIWVVSIGFRALAAIVGGLAKCVTSKA</sequence>
<feature type="region of interest" description="Disordered" evidence="1">
    <location>
        <begin position="490"/>
        <end position="555"/>
    </location>
</feature>
<feature type="region of interest" description="Disordered" evidence="1">
    <location>
        <begin position="182"/>
        <end position="243"/>
    </location>
</feature>
<feature type="compositionally biased region" description="Basic residues" evidence="1">
    <location>
        <begin position="534"/>
        <end position="545"/>
    </location>
</feature>
<feature type="compositionally biased region" description="Low complexity" evidence="1">
    <location>
        <begin position="316"/>
        <end position="330"/>
    </location>
</feature>
<comment type="caution">
    <text evidence="2">The sequence shown here is derived from an EMBL/GenBank/DDBJ whole genome shotgun (WGS) entry which is preliminary data.</text>
</comment>
<feature type="region of interest" description="Disordered" evidence="1">
    <location>
        <begin position="1"/>
        <end position="96"/>
    </location>
</feature>
<organism evidence="2 3">
    <name type="scientific">Phialemonium atrogriseum</name>
    <dbReference type="NCBI Taxonomy" id="1093897"/>
    <lineage>
        <taxon>Eukaryota</taxon>
        <taxon>Fungi</taxon>
        <taxon>Dikarya</taxon>
        <taxon>Ascomycota</taxon>
        <taxon>Pezizomycotina</taxon>
        <taxon>Sordariomycetes</taxon>
        <taxon>Sordariomycetidae</taxon>
        <taxon>Cephalothecales</taxon>
        <taxon>Cephalothecaceae</taxon>
        <taxon>Phialemonium</taxon>
    </lineage>
</organism>
<dbReference type="Proteomes" id="UP001244011">
    <property type="component" value="Unassembled WGS sequence"/>
</dbReference>
<gene>
    <name evidence="2" type="ORF">QBC33DRAFT_80482</name>
</gene>
<feature type="region of interest" description="Disordered" evidence="1">
    <location>
        <begin position="123"/>
        <end position="156"/>
    </location>
</feature>
<reference evidence="2" key="1">
    <citation type="submission" date="2023-06" db="EMBL/GenBank/DDBJ databases">
        <title>Genome-scale phylogeny and comparative genomics of the fungal order Sordariales.</title>
        <authorList>
            <consortium name="Lawrence Berkeley National Laboratory"/>
            <person name="Hensen N."/>
            <person name="Bonometti L."/>
            <person name="Westerberg I."/>
            <person name="Brannstrom I.O."/>
            <person name="Guillou S."/>
            <person name="Cros-Aarteil S."/>
            <person name="Calhoun S."/>
            <person name="Haridas S."/>
            <person name="Kuo A."/>
            <person name="Mondo S."/>
            <person name="Pangilinan J."/>
            <person name="Riley R."/>
            <person name="Labutti K."/>
            <person name="Andreopoulos B."/>
            <person name="Lipzen A."/>
            <person name="Chen C."/>
            <person name="Yanf M."/>
            <person name="Daum C."/>
            <person name="Ng V."/>
            <person name="Clum A."/>
            <person name="Steindorff A."/>
            <person name="Ohm R."/>
            <person name="Martin F."/>
            <person name="Silar P."/>
            <person name="Natvig D."/>
            <person name="Lalanne C."/>
            <person name="Gautier V."/>
            <person name="Ament-Velasquez S.L."/>
            <person name="Kruys A."/>
            <person name="Hutchinson M.I."/>
            <person name="Powell A.J."/>
            <person name="Barry K."/>
            <person name="Miller A.N."/>
            <person name="Grigoriev I.V."/>
            <person name="Debuchy R."/>
            <person name="Gladieux P."/>
            <person name="Thoren M.H."/>
            <person name="Johannesson H."/>
        </authorList>
    </citation>
    <scope>NUCLEOTIDE SEQUENCE</scope>
    <source>
        <strain evidence="2">8032-3</strain>
    </source>
</reference>
<evidence type="ECO:0000313" key="3">
    <source>
        <dbReference type="Proteomes" id="UP001244011"/>
    </source>
</evidence>
<keyword evidence="3" id="KW-1185">Reference proteome</keyword>
<name>A0AAJ0FLY2_9PEZI</name>
<dbReference type="AlphaFoldDB" id="A0AAJ0FLY2"/>
<evidence type="ECO:0000313" key="2">
    <source>
        <dbReference type="EMBL" id="KAK1767189.1"/>
    </source>
</evidence>
<evidence type="ECO:0008006" key="4">
    <source>
        <dbReference type="Google" id="ProtNLM"/>
    </source>
</evidence>
<dbReference type="RefSeq" id="XP_060283402.1">
    <property type="nucleotide sequence ID" value="XM_060433094.1"/>
</dbReference>
<feature type="compositionally biased region" description="Low complexity" evidence="1">
    <location>
        <begin position="126"/>
        <end position="155"/>
    </location>
</feature>
<proteinExistence type="predicted"/>
<evidence type="ECO:0000256" key="1">
    <source>
        <dbReference type="SAM" id="MobiDB-lite"/>
    </source>
</evidence>
<feature type="region of interest" description="Disordered" evidence="1">
    <location>
        <begin position="308"/>
        <end position="336"/>
    </location>
</feature>
<protein>
    <recommendedName>
        <fullName evidence="4">Acetylserotonin methytransferase-like protein</fullName>
    </recommendedName>
</protein>
<dbReference type="GeneID" id="85316281"/>
<accession>A0AAJ0FLY2</accession>
<feature type="compositionally biased region" description="Low complexity" evidence="1">
    <location>
        <begin position="497"/>
        <end position="507"/>
    </location>
</feature>